<dbReference type="InterPro" id="IPR027417">
    <property type="entry name" value="P-loop_NTPase"/>
</dbReference>
<organism evidence="3 4">
    <name type="scientific">Sediminicurvatus halobius</name>
    <dbReference type="NCBI Taxonomy" id="2182432"/>
    <lineage>
        <taxon>Bacteria</taxon>
        <taxon>Pseudomonadati</taxon>
        <taxon>Pseudomonadota</taxon>
        <taxon>Gammaproteobacteria</taxon>
        <taxon>Chromatiales</taxon>
        <taxon>Ectothiorhodospiraceae</taxon>
        <taxon>Sediminicurvatus</taxon>
    </lineage>
</organism>
<feature type="domain" description="Phosphoribulokinase/uridine kinase" evidence="2">
    <location>
        <begin position="30"/>
        <end position="204"/>
    </location>
</feature>
<dbReference type="PANTHER" id="PTHR10285">
    <property type="entry name" value="URIDINE KINASE"/>
    <property type="match status" value="1"/>
</dbReference>
<reference evidence="3 4" key="1">
    <citation type="submission" date="2018-05" db="EMBL/GenBank/DDBJ databases">
        <title>Spiribacter halobius sp. nov., a moderately halophilic bacterium isolated from marine solar saltern.</title>
        <authorList>
            <person name="Zheng W.-S."/>
            <person name="Lu D.-C."/>
            <person name="Du Z.-J."/>
        </authorList>
    </citation>
    <scope>NUCLEOTIDE SEQUENCE [LARGE SCALE GENOMIC DNA]</scope>
    <source>
        <strain evidence="3 4">E85</strain>
    </source>
</reference>
<keyword evidence="3" id="KW-0808">Transferase</keyword>
<feature type="region of interest" description="Disordered" evidence="1">
    <location>
        <begin position="65"/>
        <end position="88"/>
    </location>
</feature>
<evidence type="ECO:0000313" key="3">
    <source>
        <dbReference type="EMBL" id="PWG63860.1"/>
    </source>
</evidence>
<dbReference type="AlphaFoldDB" id="A0A2U2N436"/>
<dbReference type="GO" id="GO:0005524">
    <property type="term" value="F:ATP binding"/>
    <property type="evidence" value="ECO:0007669"/>
    <property type="project" value="InterPro"/>
</dbReference>
<dbReference type="SUPFAM" id="SSF52540">
    <property type="entry name" value="P-loop containing nucleoside triphosphate hydrolases"/>
    <property type="match status" value="1"/>
</dbReference>
<name>A0A2U2N436_9GAMM</name>
<keyword evidence="4" id="KW-1185">Reference proteome</keyword>
<dbReference type="RefSeq" id="WP_109677476.1">
    <property type="nucleotide sequence ID" value="NZ_CP086615.1"/>
</dbReference>
<keyword evidence="3" id="KW-0418">Kinase</keyword>
<evidence type="ECO:0000259" key="2">
    <source>
        <dbReference type="Pfam" id="PF00485"/>
    </source>
</evidence>
<dbReference type="EMBL" id="QFFI01000008">
    <property type="protein sequence ID" value="PWG63860.1"/>
    <property type="molecule type" value="Genomic_DNA"/>
</dbReference>
<dbReference type="OrthoDB" id="9773443at2"/>
<dbReference type="NCBIfam" id="NF005655">
    <property type="entry name" value="PRK07429.1"/>
    <property type="match status" value="1"/>
</dbReference>
<protein>
    <submittedName>
        <fullName evidence="3">Phosphoribulokinase</fullName>
    </submittedName>
</protein>
<dbReference type="GO" id="GO:0016301">
    <property type="term" value="F:kinase activity"/>
    <property type="evidence" value="ECO:0007669"/>
    <property type="project" value="UniProtKB-KW"/>
</dbReference>
<proteinExistence type="predicted"/>
<dbReference type="PRINTS" id="PR00988">
    <property type="entry name" value="URIDINKINASE"/>
</dbReference>
<evidence type="ECO:0000313" key="4">
    <source>
        <dbReference type="Proteomes" id="UP000245474"/>
    </source>
</evidence>
<dbReference type="InterPro" id="IPR006083">
    <property type="entry name" value="PRK/URK"/>
</dbReference>
<accession>A0A2U2N436</accession>
<dbReference type="Pfam" id="PF00485">
    <property type="entry name" value="PRK"/>
    <property type="match status" value="1"/>
</dbReference>
<evidence type="ECO:0000256" key="1">
    <source>
        <dbReference type="SAM" id="MobiDB-lite"/>
    </source>
</evidence>
<comment type="caution">
    <text evidence="3">The sequence shown here is derived from an EMBL/GenBank/DDBJ whole genome shotgun (WGS) entry which is preliminary data.</text>
</comment>
<dbReference type="Gene3D" id="3.40.50.300">
    <property type="entry name" value="P-loop containing nucleotide triphosphate hydrolases"/>
    <property type="match status" value="1"/>
</dbReference>
<sequence length="349" mass="39592">MERNPGRPADTAQRRDDLRGLLREAGRPIVVAVAGDSGSGKTTYTQGIERLLGSDVVSQISLDGYHKEDRAQRRRSGRSPLDPRANHLPQAVDHLARLRRGETVEVPVYDHETGTFAAPRRHRPTPVIIVEGLHTLYPEFLPFVDFRLYVDSDDDVKWQWKLDRDVSERGYEPAEARRQMELRQADYRRWIDFQKANADVIVRIHQSELAALAVEELKARVPETCYHMEIIVTPTEVPQPSLYMPVDMNNMTRQQAMPFMIATVPSSFWGRPVNVVHVDGRMPMDALRQLEDEILNLAGLPAPAATAREREALPSTILFTQLLVAWPFLGHVSALLRQWSEEAATRANA</sequence>
<gene>
    <name evidence="3" type="ORF">DEM34_06555</name>
</gene>
<dbReference type="Proteomes" id="UP000245474">
    <property type="component" value="Unassembled WGS sequence"/>
</dbReference>